<protein>
    <submittedName>
        <fullName evidence="2">DUF2163 domain-containing protein</fullName>
    </submittedName>
</protein>
<dbReference type="EMBL" id="JAAKZG010000002">
    <property type="protein sequence ID" value="NGN40614.1"/>
    <property type="molecule type" value="Genomic_DNA"/>
</dbReference>
<evidence type="ECO:0000259" key="1">
    <source>
        <dbReference type="Pfam" id="PF09356"/>
    </source>
</evidence>
<evidence type="ECO:0000313" key="3">
    <source>
        <dbReference type="Proteomes" id="UP000481252"/>
    </source>
</evidence>
<dbReference type="AlphaFoldDB" id="A0A7C9R5K6"/>
<comment type="caution">
    <text evidence="2">The sequence shown here is derived from an EMBL/GenBank/DDBJ whole genome shotgun (WGS) entry which is preliminary data.</text>
</comment>
<evidence type="ECO:0000313" key="2">
    <source>
        <dbReference type="EMBL" id="NGN40614.1"/>
    </source>
</evidence>
<organism evidence="2 3">
    <name type="scientific">Mesorhizobium zhangyense</name>
    <dbReference type="NCBI Taxonomy" id="1776730"/>
    <lineage>
        <taxon>Bacteria</taxon>
        <taxon>Pseudomonadati</taxon>
        <taxon>Pseudomonadota</taxon>
        <taxon>Alphaproteobacteria</taxon>
        <taxon>Hyphomicrobiales</taxon>
        <taxon>Phyllobacteriaceae</taxon>
        <taxon>Mesorhizobium</taxon>
    </lineage>
</organism>
<accession>A0A7C9R5K6</accession>
<feature type="domain" description="Bacteriophage phiJL001 Gp84 C-terminal" evidence="1">
    <location>
        <begin position="195"/>
        <end position="277"/>
    </location>
</feature>
<name>A0A7C9R5K6_9HYPH</name>
<dbReference type="RefSeq" id="WP_165115353.1">
    <property type="nucleotide sequence ID" value="NZ_JAAKZG010000002.1"/>
</dbReference>
<dbReference type="InterPro" id="IPR018964">
    <property type="entry name" value="Phage_phiJL001_Gp84_C"/>
</dbReference>
<dbReference type="Pfam" id="PF09356">
    <property type="entry name" value="Phage_BR0599"/>
    <property type="match status" value="1"/>
</dbReference>
<dbReference type="NCBIfam" id="TIGR02218">
    <property type="entry name" value="phg_TIGR02218"/>
    <property type="match status" value="1"/>
</dbReference>
<proteinExistence type="predicted"/>
<keyword evidence="3" id="KW-1185">Reference proteome</keyword>
<dbReference type="Proteomes" id="UP000481252">
    <property type="component" value="Unassembled WGS sequence"/>
</dbReference>
<reference evidence="2 3" key="1">
    <citation type="submission" date="2020-02" db="EMBL/GenBank/DDBJ databases">
        <title>Genome sequence of the type strain CGMCC 1.15528 of Mesorhizobium zhangyense.</title>
        <authorList>
            <person name="Gao J."/>
            <person name="Sun J."/>
        </authorList>
    </citation>
    <scope>NUCLEOTIDE SEQUENCE [LARGE SCALE GENOMIC DNA]</scope>
    <source>
        <strain evidence="2 3">CGMCC 1.15528</strain>
    </source>
</reference>
<dbReference type="InterPro" id="IPR011928">
    <property type="entry name" value="Phage_phiJL001_Gp84"/>
</dbReference>
<sequence length="296" mass="32020">MSAYPQALAEHLSRDVTTVCNCWRMTRVDGQVTGYTDHDRTLRFDGTSFEPESGFSASEARKTIGLAVDTVDIEGALSSALISDDDVAAGLYDRAKVETFLVDWREPGNFAWLRTATIGKITRSDQRFVAELESMTHALDQPNGRYVTRSCDAELGDARCKFLLTRPGYGGTGTVMTLDGADTIVVSGLEAFEAGWFSHGVLTWTGGARAGRTDRVDDHRCDMRGIVLMLRPGNGVAIGSGDSFSIKAGCDKTFATCKAKFSNSLNFRGFPHLPGNDAAYGYVTEGGQFDGRPVVP</sequence>
<gene>
    <name evidence="2" type="ORF">G6N74_06020</name>
</gene>
<dbReference type="Pfam" id="PF09931">
    <property type="entry name" value="Phage_phiJL001_Gp84_N"/>
    <property type="match status" value="1"/>
</dbReference>